<accession>A0AAD4BB72</accession>
<evidence type="ECO:0000313" key="2">
    <source>
        <dbReference type="Proteomes" id="UP001194468"/>
    </source>
</evidence>
<proteinExistence type="predicted"/>
<reference evidence="1" key="2">
    <citation type="journal article" date="2020" name="Nat. Commun.">
        <title>Large-scale genome sequencing of mycorrhizal fungi provides insights into the early evolution of symbiotic traits.</title>
        <authorList>
            <person name="Miyauchi S."/>
            <person name="Kiss E."/>
            <person name="Kuo A."/>
            <person name="Drula E."/>
            <person name="Kohler A."/>
            <person name="Sanchez-Garcia M."/>
            <person name="Morin E."/>
            <person name="Andreopoulos B."/>
            <person name="Barry K.W."/>
            <person name="Bonito G."/>
            <person name="Buee M."/>
            <person name="Carver A."/>
            <person name="Chen C."/>
            <person name="Cichocki N."/>
            <person name="Clum A."/>
            <person name="Culley D."/>
            <person name="Crous P.W."/>
            <person name="Fauchery L."/>
            <person name="Girlanda M."/>
            <person name="Hayes R.D."/>
            <person name="Keri Z."/>
            <person name="LaButti K."/>
            <person name="Lipzen A."/>
            <person name="Lombard V."/>
            <person name="Magnuson J."/>
            <person name="Maillard F."/>
            <person name="Murat C."/>
            <person name="Nolan M."/>
            <person name="Ohm R.A."/>
            <person name="Pangilinan J."/>
            <person name="Pereira M.F."/>
            <person name="Perotto S."/>
            <person name="Peter M."/>
            <person name="Pfister S."/>
            <person name="Riley R."/>
            <person name="Sitrit Y."/>
            <person name="Stielow J.B."/>
            <person name="Szollosi G."/>
            <person name="Zifcakova L."/>
            <person name="Stursova M."/>
            <person name="Spatafora J.W."/>
            <person name="Tedersoo L."/>
            <person name="Vaario L.M."/>
            <person name="Yamada A."/>
            <person name="Yan M."/>
            <person name="Wang P."/>
            <person name="Xu J."/>
            <person name="Bruns T."/>
            <person name="Baldrian P."/>
            <person name="Vilgalys R."/>
            <person name="Dunand C."/>
            <person name="Henrissat B."/>
            <person name="Grigoriev I.V."/>
            <person name="Hibbett D."/>
            <person name="Nagy L.G."/>
            <person name="Martin F.M."/>
        </authorList>
    </citation>
    <scope>NUCLEOTIDE SEQUENCE</scope>
    <source>
        <strain evidence="1">BED1</strain>
    </source>
</reference>
<gene>
    <name evidence="1" type="ORF">L210DRAFT_3657597</name>
</gene>
<keyword evidence="2" id="KW-1185">Reference proteome</keyword>
<reference evidence="1" key="1">
    <citation type="submission" date="2019-10" db="EMBL/GenBank/DDBJ databases">
        <authorList>
            <consortium name="DOE Joint Genome Institute"/>
            <person name="Kuo A."/>
            <person name="Miyauchi S."/>
            <person name="Kiss E."/>
            <person name="Drula E."/>
            <person name="Kohler A."/>
            <person name="Sanchez-Garcia M."/>
            <person name="Andreopoulos B."/>
            <person name="Barry K.W."/>
            <person name="Bonito G."/>
            <person name="Buee M."/>
            <person name="Carver A."/>
            <person name="Chen C."/>
            <person name="Cichocki N."/>
            <person name="Clum A."/>
            <person name="Culley D."/>
            <person name="Crous P.W."/>
            <person name="Fauchery L."/>
            <person name="Girlanda M."/>
            <person name="Hayes R."/>
            <person name="Keri Z."/>
            <person name="LaButti K."/>
            <person name="Lipzen A."/>
            <person name="Lombard V."/>
            <person name="Magnuson J."/>
            <person name="Maillard F."/>
            <person name="Morin E."/>
            <person name="Murat C."/>
            <person name="Nolan M."/>
            <person name="Ohm R."/>
            <person name="Pangilinan J."/>
            <person name="Pereira M."/>
            <person name="Perotto S."/>
            <person name="Peter M."/>
            <person name="Riley R."/>
            <person name="Sitrit Y."/>
            <person name="Stielow B."/>
            <person name="Szollosi G."/>
            <person name="Zifcakova L."/>
            <person name="Stursova M."/>
            <person name="Spatafora J.W."/>
            <person name="Tedersoo L."/>
            <person name="Vaario L.-M."/>
            <person name="Yamada A."/>
            <person name="Yan M."/>
            <person name="Wang P."/>
            <person name="Xu J."/>
            <person name="Bruns T."/>
            <person name="Baldrian P."/>
            <person name="Vilgalys R."/>
            <person name="Henrissat B."/>
            <person name="Grigoriev I.V."/>
            <person name="Hibbett D."/>
            <person name="Nagy L.G."/>
            <person name="Martin F.M."/>
        </authorList>
    </citation>
    <scope>NUCLEOTIDE SEQUENCE</scope>
    <source>
        <strain evidence="1">BED1</strain>
    </source>
</reference>
<dbReference type="AlphaFoldDB" id="A0AAD4BB72"/>
<organism evidence="1 2">
    <name type="scientific">Boletus edulis BED1</name>
    <dbReference type="NCBI Taxonomy" id="1328754"/>
    <lineage>
        <taxon>Eukaryota</taxon>
        <taxon>Fungi</taxon>
        <taxon>Dikarya</taxon>
        <taxon>Basidiomycota</taxon>
        <taxon>Agaricomycotina</taxon>
        <taxon>Agaricomycetes</taxon>
        <taxon>Agaricomycetidae</taxon>
        <taxon>Boletales</taxon>
        <taxon>Boletineae</taxon>
        <taxon>Boletaceae</taxon>
        <taxon>Boletoideae</taxon>
        <taxon>Boletus</taxon>
    </lineage>
</organism>
<dbReference type="EMBL" id="WHUW01000339">
    <property type="protein sequence ID" value="KAF8415351.1"/>
    <property type="molecule type" value="Genomic_DNA"/>
</dbReference>
<protein>
    <submittedName>
        <fullName evidence="1">Uncharacterized protein</fullName>
    </submittedName>
</protein>
<sequence length="60" mass="6861">MRDDDIVLPEDSAKDAELFDELSDLFNLYINDPGDSDMVDTEEDADRLQDVADFLYDVTD</sequence>
<evidence type="ECO:0000313" key="1">
    <source>
        <dbReference type="EMBL" id="KAF8415351.1"/>
    </source>
</evidence>
<name>A0AAD4BB72_BOLED</name>
<comment type="caution">
    <text evidence="1">The sequence shown here is derived from an EMBL/GenBank/DDBJ whole genome shotgun (WGS) entry which is preliminary data.</text>
</comment>
<dbReference type="Proteomes" id="UP001194468">
    <property type="component" value="Unassembled WGS sequence"/>
</dbReference>